<gene>
    <name evidence="2" type="ORF">NIOZUU157_00410</name>
</gene>
<dbReference type="EMBL" id="MW030570">
    <property type="protein sequence ID" value="QPI16508.1"/>
    <property type="molecule type" value="Genomic_DNA"/>
</dbReference>
<sequence>MDNSEDEINKTNKTDLTMENTSDKFVTVDDFNKYTEYVKNTLDSVKESANSNNDELIEKLVKYTEHIAEKVNQVTDYTEYLSENLDKSISHSDYLAENIDKIKNYASYLGEELDSSIQYTEHVAEQADKGIAYSNYLGESLDKGIKYSEYVAEKVDQNIAYSEYLGENVDKSIKYSEYIAENVAAVNAEPLNESTEETESEVITESVEVKEEKKSYKDTISEKLESLISKAEAKNVSEMHFMNFLSESKKNEFDSLSEDKRGLIVESMNKDSIMSTVQAENVWDSCFITERKAINFIDNMPSKYSDKWNALSESRKEQIIAESKFHSLSTPYAINNFWQTRDLRDTQMNLEAINESKTAAEAATEKKEPLLNEAYQADLIQKMKFRLNR</sequence>
<feature type="coiled-coil region" evidence="1">
    <location>
        <begin position="46"/>
        <end position="73"/>
    </location>
</feature>
<organism evidence="2">
    <name type="scientific">Virus NIOZ-UU157</name>
    <dbReference type="NCBI Taxonomy" id="2763269"/>
    <lineage>
        <taxon>Viruses</taxon>
    </lineage>
</organism>
<protein>
    <submittedName>
        <fullName evidence="2">Uncharacterized protein</fullName>
    </submittedName>
</protein>
<evidence type="ECO:0000256" key="1">
    <source>
        <dbReference type="SAM" id="Coils"/>
    </source>
</evidence>
<reference evidence="2" key="1">
    <citation type="submission" date="2020-08" db="EMBL/GenBank/DDBJ databases">
        <title>Bridging the membrane lipid divide: bacteria of the FCB group superphylum have the potential to synthesize archaeal ether lipids.</title>
        <authorList>
            <person name="Villanueva L."/>
            <person name="von Meijenfeldt F.A.B."/>
            <person name="Westbye A.B."/>
            <person name="Yadav S."/>
            <person name="Hopmans E.C."/>
            <person name="Dutilh B.E."/>
            <person name="Sinninghe Damste J.S."/>
        </authorList>
    </citation>
    <scope>NUCLEOTIDE SEQUENCE</scope>
    <source>
        <strain evidence="2">NIOZ-UU157</strain>
    </source>
</reference>
<accession>A0A7S9SUJ9</accession>
<keyword evidence="1" id="KW-0175">Coiled coil</keyword>
<evidence type="ECO:0000313" key="2">
    <source>
        <dbReference type="EMBL" id="QPI16508.1"/>
    </source>
</evidence>
<name>A0A7S9SUJ9_9VIRU</name>
<proteinExistence type="predicted"/>